<accession>A0ABU7RJG3</accession>
<dbReference type="Pfam" id="PF14322">
    <property type="entry name" value="SusD-like_3"/>
    <property type="match status" value="1"/>
</dbReference>
<evidence type="ECO:0000313" key="8">
    <source>
        <dbReference type="EMBL" id="MEE6187922.1"/>
    </source>
</evidence>
<dbReference type="CDD" id="cd08977">
    <property type="entry name" value="SusD"/>
    <property type="match status" value="1"/>
</dbReference>
<dbReference type="Gene3D" id="1.25.40.390">
    <property type="match status" value="1"/>
</dbReference>
<dbReference type="InterPro" id="IPR011990">
    <property type="entry name" value="TPR-like_helical_dom_sf"/>
</dbReference>
<dbReference type="Pfam" id="PF07980">
    <property type="entry name" value="SusD_RagB"/>
    <property type="match status" value="1"/>
</dbReference>
<keyword evidence="9" id="KW-1185">Reference proteome</keyword>
<dbReference type="Proteomes" id="UP001357452">
    <property type="component" value="Unassembled WGS sequence"/>
</dbReference>
<evidence type="ECO:0000256" key="3">
    <source>
        <dbReference type="ARBA" id="ARBA00022729"/>
    </source>
</evidence>
<name>A0ABU7RJG3_9BACT</name>
<keyword evidence="3" id="KW-0732">Signal</keyword>
<dbReference type="InterPro" id="IPR033985">
    <property type="entry name" value="SusD-like_N"/>
</dbReference>
<evidence type="ECO:0000256" key="2">
    <source>
        <dbReference type="ARBA" id="ARBA00006275"/>
    </source>
</evidence>
<reference evidence="8 9" key="1">
    <citation type="submission" date="2024-01" db="EMBL/GenBank/DDBJ databases">
        <title>Niabella digestum sp. nov., isolated from waste digestion system.</title>
        <authorList>
            <person name="Zhang L."/>
        </authorList>
    </citation>
    <scope>NUCLEOTIDE SEQUENCE [LARGE SCALE GENOMIC DNA]</scope>
    <source>
        <strain evidence="8 9">A18</strain>
    </source>
</reference>
<feature type="domain" description="RagB/SusD" evidence="6">
    <location>
        <begin position="271"/>
        <end position="576"/>
    </location>
</feature>
<evidence type="ECO:0000256" key="4">
    <source>
        <dbReference type="ARBA" id="ARBA00023136"/>
    </source>
</evidence>
<protein>
    <submittedName>
        <fullName evidence="8">RagB/SusD family nutrient uptake outer membrane protein</fullName>
    </submittedName>
</protein>
<sequence length="578" mass="65259">MKKRFLKYLSPILITLFIQSCSLDETIYDRPTPGTITTEGDITALIVGMYARFNDPGMFKFQGHIMLTACADDFFSNSGSEYGPYAQRLFTPANTASMWNGLYLTIVNANELIDVLDNMPKLSESFRNRAYGEAYFIRAFCYYYLVRLYGGVPLRITPTRVDSDFYLPRASLAQTYEQIFSDFKKASELLPVKSAIPIAELGRASKGAAQAMLAQAYLTYGDQLLQKGQDATEYFTNAVVYADSVINSNEYVLLDNYADLFDIGKETLAYNEVIFGIRFQTDPTNRAQPAAGSEYALRFNAPNTHFVSANGNNQNGDGTYRIMHWFADYYRSGDYVDADSVEFDYRYESGLWVQATGPQSRTYYIYPAVVPAGAGNYTIATPLCRKYIDPTGKDQRNHGNDFFIIRLAEVYYIKAEALNELYGPTSEALAAFNRVRQRARTANGTPRSVPADLTPATAGTKENFRMKIFDDRGLELVGEGQRWFDLVRMPSPLGNNVTMYEYQFLHRLNNKLSGYPTYSTFTSNYPSYNNTTKTWTPRHGVHVYALNVSVPKFLLFPIPTSELILNKNFGSQNTGWGN</sequence>
<evidence type="ECO:0000259" key="6">
    <source>
        <dbReference type="Pfam" id="PF07980"/>
    </source>
</evidence>
<dbReference type="PROSITE" id="PS51257">
    <property type="entry name" value="PROKAR_LIPOPROTEIN"/>
    <property type="match status" value="1"/>
</dbReference>
<comment type="subcellular location">
    <subcellularLocation>
        <location evidence="1">Cell outer membrane</location>
    </subcellularLocation>
</comment>
<dbReference type="RefSeq" id="WP_330975328.1">
    <property type="nucleotide sequence ID" value="NZ_JAZGLY010000007.1"/>
</dbReference>
<evidence type="ECO:0000313" key="9">
    <source>
        <dbReference type="Proteomes" id="UP001357452"/>
    </source>
</evidence>
<evidence type="ECO:0000256" key="1">
    <source>
        <dbReference type="ARBA" id="ARBA00004442"/>
    </source>
</evidence>
<comment type="similarity">
    <text evidence="2">Belongs to the SusD family.</text>
</comment>
<comment type="caution">
    <text evidence="8">The sequence shown here is derived from an EMBL/GenBank/DDBJ whole genome shotgun (WGS) entry which is preliminary data.</text>
</comment>
<dbReference type="EMBL" id="JAZGLY010000007">
    <property type="protein sequence ID" value="MEE6187922.1"/>
    <property type="molecule type" value="Genomic_DNA"/>
</dbReference>
<evidence type="ECO:0000259" key="7">
    <source>
        <dbReference type="Pfam" id="PF14322"/>
    </source>
</evidence>
<dbReference type="SUPFAM" id="SSF48452">
    <property type="entry name" value="TPR-like"/>
    <property type="match status" value="1"/>
</dbReference>
<keyword evidence="4" id="KW-0472">Membrane</keyword>
<evidence type="ECO:0000256" key="5">
    <source>
        <dbReference type="ARBA" id="ARBA00023237"/>
    </source>
</evidence>
<keyword evidence="5" id="KW-0998">Cell outer membrane</keyword>
<gene>
    <name evidence="8" type="ORF">V2H41_11625</name>
</gene>
<dbReference type="InterPro" id="IPR012944">
    <property type="entry name" value="SusD_RagB_dom"/>
</dbReference>
<proteinExistence type="inferred from homology"/>
<organism evidence="8 9">
    <name type="scientific">Niabella digestorum</name>
    <dbReference type="NCBI Taxonomy" id="3117701"/>
    <lineage>
        <taxon>Bacteria</taxon>
        <taxon>Pseudomonadati</taxon>
        <taxon>Bacteroidota</taxon>
        <taxon>Chitinophagia</taxon>
        <taxon>Chitinophagales</taxon>
        <taxon>Chitinophagaceae</taxon>
        <taxon>Niabella</taxon>
    </lineage>
</organism>
<feature type="domain" description="SusD-like N-terminal" evidence="7">
    <location>
        <begin position="33"/>
        <end position="218"/>
    </location>
</feature>